<feature type="compositionally biased region" description="Acidic residues" evidence="12">
    <location>
        <begin position="629"/>
        <end position="686"/>
    </location>
</feature>
<dbReference type="Gene3D" id="3.40.50.10810">
    <property type="entry name" value="Tandem AAA-ATPase domain"/>
    <property type="match status" value="1"/>
</dbReference>
<evidence type="ECO:0000259" key="14">
    <source>
        <dbReference type="PROSITE" id="PS51194"/>
    </source>
</evidence>
<dbReference type="InterPro" id="IPR038718">
    <property type="entry name" value="SNF2-like_sf"/>
</dbReference>
<gene>
    <name evidence="15" type="primary">SWR1</name>
    <name evidence="15" type="ORF">OC846_002575</name>
</gene>
<evidence type="ECO:0000256" key="3">
    <source>
        <dbReference type="ARBA" id="ARBA00012551"/>
    </source>
</evidence>
<dbReference type="SMART" id="SM00487">
    <property type="entry name" value="DEXDc"/>
    <property type="match status" value="1"/>
</dbReference>
<dbReference type="PANTHER" id="PTHR45685:SF1">
    <property type="entry name" value="HELICASE SRCAP"/>
    <property type="match status" value="1"/>
</dbReference>
<feature type="compositionally biased region" description="Polar residues" evidence="12">
    <location>
        <begin position="209"/>
        <end position="218"/>
    </location>
</feature>
<dbReference type="InterPro" id="IPR014012">
    <property type="entry name" value="HSA_dom"/>
</dbReference>
<evidence type="ECO:0000256" key="7">
    <source>
        <dbReference type="ARBA" id="ARBA00022840"/>
    </source>
</evidence>
<keyword evidence="16" id="KW-1185">Reference proteome</keyword>
<dbReference type="GO" id="GO:0016887">
    <property type="term" value="F:ATP hydrolysis activity"/>
    <property type="evidence" value="ECO:0007669"/>
    <property type="project" value="TreeGrafter"/>
</dbReference>
<dbReference type="InterPro" id="IPR000330">
    <property type="entry name" value="SNF2_N"/>
</dbReference>
<dbReference type="CDD" id="cd18003">
    <property type="entry name" value="DEXQc_SRCAP"/>
    <property type="match status" value="1"/>
</dbReference>
<dbReference type="InterPro" id="IPR027417">
    <property type="entry name" value="P-loop_NTPase"/>
</dbReference>
<dbReference type="PANTHER" id="PTHR45685">
    <property type="entry name" value="HELICASE SRCAP-RELATED"/>
    <property type="match status" value="1"/>
</dbReference>
<feature type="region of interest" description="Disordered" evidence="12">
    <location>
        <begin position="1801"/>
        <end position="1829"/>
    </location>
</feature>
<evidence type="ECO:0000256" key="2">
    <source>
        <dbReference type="ARBA" id="ARBA00009220"/>
    </source>
</evidence>
<feature type="compositionally biased region" description="Polar residues" evidence="12">
    <location>
        <begin position="84"/>
        <end position="96"/>
    </location>
</feature>
<dbReference type="InterPro" id="IPR050520">
    <property type="entry name" value="INO80/SWR1_helicase"/>
</dbReference>
<accession>A0AAN6GS03</accession>
<comment type="subcellular location">
    <subcellularLocation>
        <location evidence="1">Nucleus</location>
    </subcellularLocation>
</comment>
<proteinExistence type="inferred from homology"/>
<keyword evidence="9" id="KW-0238">DNA-binding</keyword>
<organism evidence="15 16">
    <name type="scientific">Tilletia horrida</name>
    <dbReference type="NCBI Taxonomy" id="155126"/>
    <lineage>
        <taxon>Eukaryota</taxon>
        <taxon>Fungi</taxon>
        <taxon>Dikarya</taxon>
        <taxon>Basidiomycota</taxon>
        <taxon>Ustilaginomycotina</taxon>
        <taxon>Exobasidiomycetes</taxon>
        <taxon>Tilletiales</taxon>
        <taxon>Tilletiaceae</taxon>
        <taxon>Tilletia</taxon>
    </lineage>
</organism>
<comment type="caution">
    <text evidence="15">The sequence shown here is derived from an EMBL/GenBank/DDBJ whole genome shotgun (WGS) entry which is preliminary data.</text>
</comment>
<dbReference type="GO" id="GO:0005524">
    <property type="term" value="F:ATP binding"/>
    <property type="evidence" value="ECO:0007669"/>
    <property type="project" value="UniProtKB-KW"/>
</dbReference>
<dbReference type="GO" id="GO:0000812">
    <property type="term" value="C:Swr1 complex"/>
    <property type="evidence" value="ECO:0007669"/>
    <property type="project" value="TreeGrafter"/>
</dbReference>
<dbReference type="Gene3D" id="3.40.50.300">
    <property type="entry name" value="P-loop containing nucleotide triphosphate hydrolases"/>
    <property type="match status" value="1"/>
</dbReference>
<keyword evidence="5 15" id="KW-0378">Hydrolase</keyword>
<dbReference type="FunFam" id="3.40.50.10810:FF:000005">
    <property type="entry name" value="Photoperiod-independent early flowering 1"/>
    <property type="match status" value="1"/>
</dbReference>
<evidence type="ECO:0000256" key="11">
    <source>
        <dbReference type="ARBA" id="ARBA00023242"/>
    </source>
</evidence>
<feature type="compositionally biased region" description="Acidic residues" evidence="12">
    <location>
        <begin position="105"/>
        <end position="117"/>
    </location>
</feature>
<dbReference type="SMART" id="SM00490">
    <property type="entry name" value="HELICc"/>
    <property type="match status" value="1"/>
</dbReference>
<feature type="compositionally biased region" description="Acidic residues" evidence="12">
    <location>
        <begin position="164"/>
        <end position="175"/>
    </location>
</feature>
<feature type="domain" description="Helicase ATP-binding" evidence="13">
    <location>
        <begin position="1051"/>
        <end position="1216"/>
    </location>
</feature>
<evidence type="ECO:0000313" key="16">
    <source>
        <dbReference type="Proteomes" id="UP001176517"/>
    </source>
</evidence>
<keyword evidence="6" id="KW-0347">Helicase</keyword>
<reference evidence="15" key="1">
    <citation type="journal article" date="2023" name="PhytoFront">
        <title>Draft Genome Resources of Seven Strains of Tilletia horrida, Causal Agent of Kernel Smut of Rice.</title>
        <authorList>
            <person name="Khanal S."/>
            <person name="Antony Babu S."/>
            <person name="Zhou X.G."/>
        </authorList>
    </citation>
    <scope>NUCLEOTIDE SEQUENCE</scope>
    <source>
        <strain evidence="15">TX6</strain>
    </source>
</reference>
<dbReference type="Pfam" id="PF07529">
    <property type="entry name" value="HSA"/>
    <property type="match status" value="1"/>
</dbReference>
<dbReference type="GO" id="GO:0042393">
    <property type="term" value="F:histone binding"/>
    <property type="evidence" value="ECO:0007669"/>
    <property type="project" value="TreeGrafter"/>
</dbReference>
<dbReference type="Pfam" id="PF00176">
    <property type="entry name" value="SNF2-rel_dom"/>
    <property type="match status" value="1"/>
</dbReference>
<feature type="compositionally biased region" description="Low complexity" evidence="12">
    <location>
        <begin position="18"/>
        <end position="34"/>
    </location>
</feature>
<dbReference type="Proteomes" id="UP001176517">
    <property type="component" value="Unassembled WGS sequence"/>
</dbReference>
<evidence type="ECO:0000256" key="8">
    <source>
        <dbReference type="ARBA" id="ARBA00022853"/>
    </source>
</evidence>
<evidence type="ECO:0000256" key="6">
    <source>
        <dbReference type="ARBA" id="ARBA00022806"/>
    </source>
</evidence>
<evidence type="ECO:0000256" key="1">
    <source>
        <dbReference type="ARBA" id="ARBA00004123"/>
    </source>
</evidence>
<feature type="region of interest" description="Disordered" evidence="12">
    <location>
        <begin position="150"/>
        <end position="237"/>
    </location>
</feature>
<keyword evidence="11" id="KW-0539">Nucleus</keyword>
<dbReference type="EMBL" id="JAPDMZ010000052">
    <property type="protein sequence ID" value="KAK0553330.1"/>
    <property type="molecule type" value="Genomic_DNA"/>
</dbReference>
<evidence type="ECO:0000256" key="12">
    <source>
        <dbReference type="SAM" id="MobiDB-lite"/>
    </source>
</evidence>
<feature type="compositionally biased region" description="Low complexity" evidence="12">
    <location>
        <begin position="47"/>
        <end position="66"/>
    </location>
</feature>
<dbReference type="GO" id="GO:0003677">
    <property type="term" value="F:DNA binding"/>
    <property type="evidence" value="ECO:0007669"/>
    <property type="project" value="UniProtKB-KW"/>
</dbReference>
<dbReference type="PROSITE" id="PS51194">
    <property type="entry name" value="HELICASE_CTER"/>
    <property type="match status" value="1"/>
</dbReference>
<dbReference type="GO" id="GO:0006338">
    <property type="term" value="P:chromatin remodeling"/>
    <property type="evidence" value="ECO:0007669"/>
    <property type="project" value="TreeGrafter"/>
</dbReference>
<feature type="compositionally biased region" description="Acidic residues" evidence="12">
    <location>
        <begin position="827"/>
        <end position="847"/>
    </location>
</feature>
<dbReference type="Pfam" id="PF00271">
    <property type="entry name" value="Helicase_C"/>
    <property type="match status" value="1"/>
</dbReference>
<dbReference type="GO" id="GO:0003678">
    <property type="term" value="F:DNA helicase activity"/>
    <property type="evidence" value="ECO:0007669"/>
    <property type="project" value="UniProtKB-EC"/>
</dbReference>
<dbReference type="SUPFAM" id="SSF52540">
    <property type="entry name" value="P-loop containing nucleoside triphosphate hydrolases"/>
    <property type="match status" value="2"/>
</dbReference>
<feature type="compositionally biased region" description="Low complexity" evidence="12">
    <location>
        <begin position="997"/>
        <end position="1011"/>
    </location>
</feature>
<evidence type="ECO:0000256" key="4">
    <source>
        <dbReference type="ARBA" id="ARBA00022741"/>
    </source>
</evidence>
<dbReference type="EC" id="3.6.4.12" evidence="3"/>
<keyword evidence="8" id="KW-0156">Chromatin regulator</keyword>
<evidence type="ECO:0000313" key="15">
    <source>
        <dbReference type="EMBL" id="KAK0553330.1"/>
    </source>
</evidence>
<dbReference type="InterPro" id="IPR049730">
    <property type="entry name" value="SNF2/RAD54-like_C"/>
</dbReference>
<feature type="compositionally biased region" description="Polar residues" evidence="12">
    <location>
        <begin position="949"/>
        <end position="966"/>
    </location>
</feature>
<evidence type="ECO:0000256" key="10">
    <source>
        <dbReference type="ARBA" id="ARBA00023159"/>
    </source>
</evidence>
<feature type="compositionally biased region" description="Low complexity" evidence="12">
    <location>
        <begin position="368"/>
        <end position="382"/>
    </location>
</feature>
<evidence type="ECO:0000259" key="13">
    <source>
        <dbReference type="PROSITE" id="PS51192"/>
    </source>
</evidence>
<sequence length="1851" mass="205771">MSSGSYPPARRRAFPTTSSSSSSSLSPYDSGSGSNASKRRRTTITASTSLGKLSTSSSSSLTPISSDYVVPPSDESEAEDYAAFQSSQSRHASTSPFKHIVVQESDQEDEDGVEDDREGAGQISTESELDIEQSARAVGQFISGARAVGAMVRAATRQAHDAQDQEEDPGADADVESGPLGQDGGETYSRLHLSTPTSKRMQRDDAGANSPSLAQLVTPSFRRPAGDQSSNASPLTPLGITLALTQRRAAAERAALDVPQSQNDLVIAGTPEEDDILEQLDVALMDASSAVNQQFGAGTEAAPTNLPAWQPSKEMEELVGMGEDVAMDGEEAADVEALLSTSRSASVAAAADPKSLQESTSTPAPGLTAEAQSSSAATAAGTDNKTDPPMSPSDPTQVLIGPPKPKKRKRPPASEADALNGLPPPDLTGDFIARSWSTRSNTLRSFFGSFAFDEQGQPINRRKFQHEIREASRHRIELDMLAAEGFHLDEGWNVEGLQARADLAWLRIERDHQAHLVGAALEVSEELRDRRKLRMATTSKIAKMVKLYWVRKADLEEKRVRAVERARKNLARWTGREVMKQWKLAADLVGGQLDEAERREHEREGRKQLKAILEQSSQLLSHQRSDLFGAEDEEEISDSEQEEEEELDDDDEEEEDDTDEDESQEEEDEDEEEAVEEKGAEEEGLDAEQGQAESRVDDDLNISDSEEEEIARPLWIQSRRSHMVSASEDEDEDLISDSGASLVEDPAESVVADSEEERVREQAGKNTGPVAATVQEPNPTSAEDAPSENTRERRPTVTIAEQATVVEADDDELSLIDDSGASLAESLLEEDSDSGTDQDVEMEDDSDGSSITSSSPQDDGGDADPVLIIGAEGSKKSEKLEIAIEEDTSKRWARFLVVDNVKGMPPAPAVLNPSPPHIVEIDEPVENTAPLTLALSPDSEGDDERSFGDDSSSVDIDLSTLANSSPGPAEQDRRRRGRSSASVTPLHDVVVRKNASGRRSQSRSTSVVSSVKGTEGEDGDGQNADKPKVRIPFLLRGVLRPYQHVGLDWLASLYNRKVNGILADEMGLGKTIQTIAVLAHLACEHGNWGPHLVVAPTSVMLNWEVEFKKFLPGFKILTYYGTQKERKEKRVGWMQENAFNVCITSYQLTLADAHILRRRSWQYLILDEAHHIKNFRSQRWQTLLGFKSRHRLLLTGTPLQNNLMDLWSLMYFLKPQGLSESMEQYSAFASLKDFQDWFSNPLDKAIEAGGPMSEETKQMVTTLHTLLRPYILRRLKKDVEKQLPSKHEHVITCRLSKRQRFLYNDFMSRAKTKESLASGSYMSIINCLMQLRKVCNHPDLFEERPILTSFAMDRSVAADFEIKELLIRRRFLQQDQRGGVDLGVLNGDVTTREHLSAISTRSISKLAATKRLPYYKTKIPPPLPVDTWSIEVFPKVQARTRLIASMQRWKHFANLNALRCARQPIYGAGVIEKVQRLGVRSPLPLDVVEQNRRRFWRRSDKVHEVVQSNVGRKLALDPILDRFTFVTPAVTAADMPRWALPGLEPSEHAELQDPDFDTLHSVATKQHIAFPETSLLQYDCGKLQQLDLLMRRLKQGGHRILIFTQMTKMLDILESFLNYHGYRYLRLDGATKVDQRQLLTERFNRDARIDAFILSTRSGGLGINLVGADTVLFYDLDWNAAIEAQCMDRAHRIGQTRDVHIYRFVSEHTVEENMLRKANQKRQLNTVVIQEGEFTTDTLIRNDWRDMFDEGGQTIAGVPVGRAAETLGAEADRHLKAVEDEEDVQAAAAVEEEVQLDRPDYEVMGQPAAGEGEDEANEGGEDGEEEEASLDRYMINFVKHEWDYFELLYRK</sequence>
<keyword evidence="10" id="KW-0010">Activator</keyword>
<keyword evidence="4" id="KW-0547">Nucleotide-binding</keyword>
<feature type="region of interest" description="Disordered" evidence="12">
    <location>
        <begin position="349"/>
        <end position="426"/>
    </location>
</feature>
<feature type="compositionally biased region" description="Acidic residues" evidence="12">
    <location>
        <begin position="699"/>
        <end position="709"/>
    </location>
</feature>
<dbReference type="CDD" id="cd18793">
    <property type="entry name" value="SF2_C_SNF"/>
    <property type="match status" value="1"/>
</dbReference>
<comment type="similarity">
    <text evidence="2">Belongs to the SNF2/RAD54 helicase family. SWR1 subfamily.</text>
</comment>
<feature type="region of interest" description="Disordered" evidence="12">
    <location>
        <begin position="922"/>
        <end position="1026"/>
    </location>
</feature>
<dbReference type="Gene3D" id="1.20.120.850">
    <property type="entry name" value="SWI2/SNF2 ATPases, N-terminal domain"/>
    <property type="match status" value="1"/>
</dbReference>
<dbReference type="InterPro" id="IPR014001">
    <property type="entry name" value="Helicase_ATP-bd"/>
</dbReference>
<feature type="compositionally biased region" description="Low complexity" evidence="12">
    <location>
        <begin position="848"/>
        <end position="858"/>
    </location>
</feature>
<name>A0AAN6GS03_9BASI</name>
<feature type="region of interest" description="Disordered" evidence="12">
    <location>
        <begin position="1"/>
        <end position="131"/>
    </location>
</feature>
<feature type="compositionally biased region" description="Acidic residues" evidence="12">
    <location>
        <begin position="1811"/>
        <end position="1828"/>
    </location>
</feature>
<feature type="region of interest" description="Disordered" evidence="12">
    <location>
        <begin position="628"/>
        <end position="877"/>
    </location>
</feature>
<dbReference type="InterPro" id="IPR001650">
    <property type="entry name" value="Helicase_C-like"/>
</dbReference>
<keyword evidence="7" id="KW-0067">ATP-binding</keyword>
<evidence type="ECO:0000256" key="5">
    <source>
        <dbReference type="ARBA" id="ARBA00022801"/>
    </source>
</evidence>
<dbReference type="PROSITE" id="PS51192">
    <property type="entry name" value="HELICASE_ATP_BIND_1"/>
    <property type="match status" value="1"/>
</dbReference>
<feature type="domain" description="Helicase C-terminal" evidence="14">
    <location>
        <begin position="1585"/>
        <end position="1740"/>
    </location>
</feature>
<evidence type="ECO:0000256" key="9">
    <source>
        <dbReference type="ARBA" id="ARBA00023125"/>
    </source>
</evidence>
<protein>
    <recommendedName>
        <fullName evidence="3">DNA helicase</fullName>
        <ecNumber evidence="3">3.6.4.12</ecNumber>
    </recommendedName>
</protein>